<dbReference type="GeneID" id="28727585"/>
<dbReference type="GO" id="GO:0006897">
    <property type="term" value="P:endocytosis"/>
    <property type="evidence" value="ECO:0007669"/>
    <property type="project" value="InterPro"/>
</dbReference>
<protein>
    <submittedName>
        <fullName evidence="6">Bar-domain-containing protein</fullName>
    </submittedName>
</protein>
<gene>
    <name evidence="6" type="ORF">Malapachy_1203</name>
</gene>
<dbReference type="OrthoDB" id="446293at2759"/>
<evidence type="ECO:0000313" key="7">
    <source>
        <dbReference type="Proteomes" id="UP000037751"/>
    </source>
</evidence>
<dbReference type="PROSITE" id="PS51021">
    <property type="entry name" value="BAR"/>
    <property type="match status" value="1"/>
</dbReference>
<dbReference type="GO" id="GO:0030479">
    <property type="term" value="C:actin cortical patch"/>
    <property type="evidence" value="ECO:0007669"/>
    <property type="project" value="TreeGrafter"/>
</dbReference>
<dbReference type="InterPro" id="IPR027267">
    <property type="entry name" value="AH/BAR_dom_sf"/>
</dbReference>
<dbReference type="Gene3D" id="1.20.1270.60">
    <property type="entry name" value="Arfaptin homology (AH) domain/BAR domain"/>
    <property type="match status" value="1"/>
</dbReference>
<dbReference type="GO" id="GO:1990528">
    <property type="term" value="C:Rvs161p-Rvs167p complex"/>
    <property type="evidence" value="ECO:0007669"/>
    <property type="project" value="TreeGrafter"/>
</dbReference>
<dbReference type="PANTHER" id="PTHR47174:SF3">
    <property type="entry name" value="BRIDGING INTEGRATOR 3"/>
    <property type="match status" value="1"/>
</dbReference>
<dbReference type="InterPro" id="IPR004148">
    <property type="entry name" value="BAR_dom"/>
</dbReference>
<dbReference type="GO" id="GO:0097320">
    <property type="term" value="P:plasma membrane tubulation"/>
    <property type="evidence" value="ECO:0007669"/>
    <property type="project" value="TreeGrafter"/>
</dbReference>
<dbReference type="InterPro" id="IPR046982">
    <property type="entry name" value="BIN3/RVS161-like"/>
</dbReference>
<reference evidence="6 7" key="1">
    <citation type="submission" date="2015-07" db="EMBL/GenBank/DDBJ databases">
        <title>Draft Genome Sequence of Malassezia furfur CBS1878 and Malassezia pachydermatis CBS1879.</title>
        <authorList>
            <person name="Triana S."/>
            <person name="Ohm R."/>
            <person name="Gonzalez A."/>
            <person name="DeCock H."/>
            <person name="Restrepo S."/>
            <person name="Celis A."/>
        </authorList>
    </citation>
    <scope>NUCLEOTIDE SEQUENCE [LARGE SCALE GENOMIC DNA]</scope>
    <source>
        <strain evidence="6 7">CBS 1879</strain>
    </source>
</reference>
<name>A0A0M8MVH8_9BASI</name>
<dbReference type="GO" id="GO:0051666">
    <property type="term" value="P:actin cortical patch localization"/>
    <property type="evidence" value="ECO:0007669"/>
    <property type="project" value="InterPro"/>
</dbReference>
<evidence type="ECO:0000259" key="5">
    <source>
        <dbReference type="PROSITE" id="PS51021"/>
    </source>
</evidence>
<dbReference type="SMART" id="SM00721">
    <property type="entry name" value="BAR"/>
    <property type="match status" value="1"/>
</dbReference>
<dbReference type="GO" id="GO:0043332">
    <property type="term" value="C:mating projection tip"/>
    <property type="evidence" value="ECO:0007669"/>
    <property type="project" value="TreeGrafter"/>
</dbReference>
<keyword evidence="7" id="KW-1185">Reference proteome</keyword>
<dbReference type="RefSeq" id="XP_017992242.1">
    <property type="nucleotide sequence ID" value="XM_018135710.1"/>
</dbReference>
<sequence>MSWGGFKKSINRAGTQFMQKTGQLERSDDSRFKEEENKYREFEKHATSLLKCSRDYLDSIRLMSASEARIGDTIEGFYHDNSETATIASSYKRALEELDARTAKELDAPYRATVLDPISKMCSYFPEINKLIDKRGRKLLDYDATRTKYKKQSERPGDDPSKLPRMEREHNDAKLVFDAIDEQLMTELPQLVDMRIPYLDPSLEMMIRVQIKFAQEGYEQLGGVQRYFPEQVRNDYAEGQLDAQVEGALQEMRGLSICGMSH</sequence>
<feature type="compositionally biased region" description="Basic and acidic residues" evidence="4">
    <location>
        <begin position="23"/>
        <end position="32"/>
    </location>
</feature>
<dbReference type="PANTHER" id="PTHR47174">
    <property type="entry name" value="BRIDGING INTEGRATOR 3"/>
    <property type="match status" value="1"/>
</dbReference>
<dbReference type="EMBL" id="LGAV01000003">
    <property type="protein sequence ID" value="KOS14610.1"/>
    <property type="molecule type" value="Genomic_DNA"/>
</dbReference>
<dbReference type="AlphaFoldDB" id="A0A0M8MVH8"/>
<dbReference type="Pfam" id="PF03114">
    <property type="entry name" value="BAR"/>
    <property type="match status" value="1"/>
</dbReference>
<proteinExistence type="predicted"/>
<evidence type="ECO:0000256" key="3">
    <source>
        <dbReference type="ARBA" id="ARBA00023212"/>
    </source>
</evidence>
<keyword evidence="2" id="KW-0963">Cytoplasm</keyword>
<feature type="region of interest" description="Disordered" evidence="4">
    <location>
        <begin position="1"/>
        <end position="32"/>
    </location>
</feature>
<dbReference type="VEuPathDB" id="FungiDB:Malapachy_1203"/>
<dbReference type="Proteomes" id="UP000037751">
    <property type="component" value="Unassembled WGS sequence"/>
</dbReference>
<organism evidence="6 7">
    <name type="scientific">Malassezia pachydermatis</name>
    <dbReference type="NCBI Taxonomy" id="77020"/>
    <lineage>
        <taxon>Eukaryota</taxon>
        <taxon>Fungi</taxon>
        <taxon>Dikarya</taxon>
        <taxon>Basidiomycota</taxon>
        <taxon>Ustilaginomycotina</taxon>
        <taxon>Malasseziomycetes</taxon>
        <taxon>Malasseziales</taxon>
        <taxon>Malasseziaceae</taxon>
        <taxon>Malassezia</taxon>
    </lineage>
</organism>
<evidence type="ECO:0000256" key="4">
    <source>
        <dbReference type="SAM" id="MobiDB-lite"/>
    </source>
</evidence>
<comment type="subcellular location">
    <subcellularLocation>
        <location evidence="1">Cytoplasm</location>
        <location evidence="1">Cytoskeleton</location>
    </subcellularLocation>
</comment>
<evidence type="ECO:0000313" key="6">
    <source>
        <dbReference type="EMBL" id="KOS14610.1"/>
    </source>
</evidence>
<dbReference type="GO" id="GO:0031097">
    <property type="term" value="C:medial cortex"/>
    <property type="evidence" value="ECO:0007669"/>
    <property type="project" value="TreeGrafter"/>
</dbReference>
<keyword evidence="3" id="KW-0206">Cytoskeleton</keyword>
<accession>A0A0M8MVH8</accession>
<dbReference type="CDD" id="cd07591">
    <property type="entry name" value="BAR_Rvs161p"/>
    <property type="match status" value="1"/>
</dbReference>
<feature type="compositionally biased region" description="Polar residues" evidence="4">
    <location>
        <begin position="12"/>
        <end position="22"/>
    </location>
</feature>
<comment type="caution">
    <text evidence="6">The sequence shown here is derived from an EMBL/GenBank/DDBJ whole genome shotgun (WGS) entry which is preliminary data.</text>
</comment>
<evidence type="ECO:0000256" key="1">
    <source>
        <dbReference type="ARBA" id="ARBA00004245"/>
    </source>
</evidence>
<feature type="domain" description="BAR" evidence="5">
    <location>
        <begin position="17"/>
        <end position="237"/>
    </location>
</feature>
<dbReference type="FunFam" id="1.20.1270.60:FF:000014">
    <property type="entry name" value="Protein hob3, variant"/>
    <property type="match status" value="1"/>
</dbReference>
<evidence type="ECO:0000256" key="2">
    <source>
        <dbReference type="ARBA" id="ARBA00022490"/>
    </source>
</evidence>
<dbReference type="InterPro" id="IPR037429">
    <property type="entry name" value="Rvs161/Hob3_BAR"/>
</dbReference>
<dbReference type="GO" id="GO:0007015">
    <property type="term" value="P:actin filament organization"/>
    <property type="evidence" value="ECO:0007669"/>
    <property type="project" value="InterPro"/>
</dbReference>
<dbReference type="SUPFAM" id="SSF103657">
    <property type="entry name" value="BAR/IMD domain-like"/>
    <property type="match status" value="1"/>
</dbReference>
<dbReference type="GO" id="GO:0008289">
    <property type="term" value="F:lipid binding"/>
    <property type="evidence" value="ECO:0007669"/>
    <property type="project" value="TreeGrafter"/>
</dbReference>
<feature type="region of interest" description="Disordered" evidence="4">
    <location>
        <begin position="147"/>
        <end position="168"/>
    </location>
</feature>
<dbReference type="STRING" id="77020.A0A0M8MVH8"/>